<evidence type="ECO:0000259" key="2">
    <source>
        <dbReference type="Pfam" id="PF04773"/>
    </source>
</evidence>
<dbReference type="FunFam" id="2.60.120.1440:FF:000001">
    <property type="entry name" value="Putative anti-sigma factor"/>
    <property type="match status" value="1"/>
</dbReference>
<keyword evidence="5" id="KW-1185">Reference proteome</keyword>
<dbReference type="GO" id="GO:0016989">
    <property type="term" value="F:sigma factor antagonist activity"/>
    <property type="evidence" value="ECO:0007669"/>
    <property type="project" value="TreeGrafter"/>
</dbReference>
<feature type="domain" description="Protein FecR C-terminal" evidence="3">
    <location>
        <begin position="328"/>
        <end position="394"/>
    </location>
</feature>
<dbReference type="InterPro" id="IPR012373">
    <property type="entry name" value="Ferrdict_sens_TM"/>
</dbReference>
<evidence type="ECO:0000259" key="3">
    <source>
        <dbReference type="Pfam" id="PF16344"/>
    </source>
</evidence>
<feature type="domain" description="FecR protein" evidence="2">
    <location>
        <begin position="187"/>
        <end position="282"/>
    </location>
</feature>
<proteinExistence type="predicted"/>
<evidence type="ECO:0000313" key="5">
    <source>
        <dbReference type="Proteomes" id="UP000321291"/>
    </source>
</evidence>
<gene>
    <name evidence="4" type="ORF">FSB73_16090</name>
</gene>
<dbReference type="PANTHER" id="PTHR30273">
    <property type="entry name" value="PERIPLASMIC SIGNAL SENSOR AND SIGMA FACTOR ACTIVATOR FECR-RELATED"/>
    <property type="match status" value="1"/>
</dbReference>
<name>A0A5B8VPC3_9BACT</name>
<dbReference type="KEGG" id="agi:FSB73_16090"/>
<reference evidence="4 5" key="1">
    <citation type="journal article" date="2017" name="Int. J. Syst. Evol. Microbiol.">
        <title>Arachidicoccus ginsenosidivorans sp. nov., with ginsenoside-converting activity isolated from ginseng cultivating soil.</title>
        <authorList>
            <person name="Siddiqi M.Z."/>
            <person name="Aslam Z."/>
            <person name="Im W.T."/>
        </authorList>
    </citation>
    <scope>NUCLEOTIDE SEQUENCE [LARGE SCALE GENOMIC DNA]</scope>
    <source>
        <strain evidence="4 5">Gsoil 809</strain>
    </source>
</reference>
<organism evidence="4 5">
    <name type="scientific">Arachidicoccus ginsenosidivorans</name>
    <dbReference type="NCBI Taxonomy" id="496057"/>
    <lineage>
        <taxon>Bacteria</taxon>
        <taxon>Pseudomonadati</taxon>
        <taxon>Bacteroidota</taxon>
        <taxon>Chitinophagia</taxon>
        <taxon>Chitinophagales</taxon>
        <taxon>Chitinophagaceae</taxon>
        <taxon>Arachidicoccus</taxon>
    </lineage>
</organism>
<dbReference type="Gene3D" id="3.55.50.30">
    <property type="match status" value="1"/>
</dbReference>
<feature type="transmembrane region" description="Helical" evidence="1">
    <location>
        <begin position="86"/>
        <end position="104"/>
    </location>
</feature>
<evidence type="ECO:0000313" key="4">
    <source>
        <dbReference type="EMBL" id="QEC72971.1"/>
    </source>
</evidence>
<protein>
    <submittedName>
        <fullName evidence="4">DUF4974 domain-containing protein</fullName>
    </submittedName>
</protein>
<sequence length="397" mass="43948">MEIPQHILDLIEKYLAATISKEELIALNNWYHTHDDSQTTVEPLVSATQNDDQSSEEVISRRIYEKLLNRKDIQVPRKKISPWKNYAAAIALLISICGLGYFYLHQRSNTKNNAKVALQATSINADLAPGGNKARLTLADGSVVILDSLQNGSIAKQGGIDIQKLANGQLTYNRTNSAINATVVFNQISTPRGGTYRITLADGTKVWLNAASVLKYPTTFKGATREVVLKGEAYFEVAKNAAKPFLVHTAQQTVQVLGTHFDVNAYQDEPVTKTTLLEGRVKVIANHNADQQTILVPGQQSALHPSGKLTLNLHPDLEQVTGWKDGFFVFHSTDLKSILRLISRWYDADIEYKSPKNPVFTGQISKQLPVSKVFALLSLTNEVHYSIEGKTIIVTNK</sequence>
<dbReference type="InterPro" id="IPR032508">
    <property type="entry name" value="FecR_C"/>
</dbReference>
<keyword evidence="1" id="KW-0472">Membrane</keyword>
<dbReference type="Pfam" id="PF04773">
    <property type="entry name" value="FecR"/>
    <property type="match status" value="1"/>
</dbReference>
<dbReference type="OrthoDB" id="1099963at2"/>
<dbReference type="AlphaFoldDB" id="A0A5B8VPC3"/>
<keyword evidence="1" id="KW-0812">Transmembrane</keyword>
<dbReference type="Proteomes" id="UP000321291">
    <property type="component" value="Chromosome"/>
</dbReference>
<accession>A0A5B8VPC3</accession>
<dbReference type="RefSeq" id="WP_146784435.1">
    <property type="nucleotide sequence ID" value="NZ_CP042434.1"/>
</dbReference>
<dbReference type="Pfam" id="PF16344">
    <property type="entry name" value="FecR_C"/>
    <property type="match status" value="1"/>
</dbReference>
<dbReference type="EMBL" id="CP042434">
    <property type="protein sequence ID" value="QEC72971.1"/>
    <property type="molecule type" value="Genomic_DNA"/>
</dbReference>
<evidence type="ECO:0000256" key="1">
    <source>
        <dbReference type="SAM" id="Phobius"/>
    </source>
</evidence>
<dbReference type="PANTHER" id="PTHR30273:SF2">
    <property type="entry name" value="PROTEIN FECR"/>
    <property type="match status" value="1"/>
</dbReference>
<dbReference type="Gene3D" id="2.60.120.1440">
    <property type="match status" value="1"/>
</dbReference>
<dbReference type="InterPro" id="IPR006860">
    <property type="entry name" value="FecR"/>
</dbReference>
<keyword evidence="1" id="KW-1133">Transmembrane helix</keyword>